<feature type="transmembrane region" description="Helical" evidence="6">
    <location>
        <begin position="340"/>
        <end position="359"/>
    </location>
</feature>
<comment type="caution">
    <text evidence="8">The sequence shown here is derived from an EMBL/GenBank/DDBJ whole genome shotgun (WGS) entry which is preliminary data.</text>
</comment>
<protein>
    <recommendedName>
        <fullName evidence="7">Major facilitator superfamily (MFS) profile domain-containing protein</fullName>
    </recommendedName>
</protein>
<evidence type="ECO:0000256" key="4">
    <source>
        <dbReference type="ARBA" id="ARBA00022989"/>
    </source>
</evidence>
<dbReference type="InterPro" id="IPR020846">
    <property type="entry name" value="MFS_dom"/>
</dbReference>
<evidence type="ECO:0000313" key="8">
    <source>
        <dbReference type="EMBL" id="KAJ9626170.1"/>
    </source>
</evidence>
<keyword evidence="5 6" id="KW-0472">Membrane</keyword>
<dbReference type="Gene3D" id="1.20.1250.20">
    <property type="entry name" value="MFS general substrate transporter like domains"/>
    <property type="match status" value="1"/>
</dbReference>
<feature type="domain" description="Major facilitator superfamily (MFS) profile" evidence="7">
    <location>
        <begin position="47"/>
        <end position="483"/>
    </location>
</feature>
<dbReference type="PROSITE" id="PS50850">
    <property type="entry name" value="MFS"/>
    <property type="match status" value="1"/>
</dbReference>
<dbReference type="EMBL" id="JAPDRN010000083">
    <property type="protein sequence ID" value="KAJ9626170.1"/>
    <property type="molecule type" value="Genomic_DNA"/>
</dbReference>
<feature type="transmembrane region" description="Helical" evidence="6">
    <location>
        <begin position="365"/>
        <end position="384"/>
    </location>
</feature>
<dbReference type="InterPro" id="IPR011701">
    <property type="entry name" value="MFS"/>
</dbReference>
<feature type="transmembrane region" description="Helical" evidence="6">
    <location>
        <begin position="173"/>
        <end position="195"/>
    </location>
</feature>
<keyword evidence="4 6" id="KW-1133">Transmembrane helix</keyword>
<comment type="subcellular location">
    <subcellularLocation>
        <location evidence="1">Membrane</location>
        <topology evidence="1">Multi-pass membrane protein</topology>
    </subcellularLocation>
</comment>
<accession>A0AA38XWY3</accession>
<dbReference type="PANTHER" id="PTHR43791:SF50">
    <property type="entry name" value="TRANSPORTER, PUTATIVE (AFU_ORTHOLOGUE AFUA_2G00840)-RELATED"/>
    <property type="match status" value="1"/>
</dbReference>
<reference evidence="8" key="1">
    <citation type="submission" date="2022-10" db="EMBL/GenBank/DDBJ databases">
        <title>Culturing micro-colonial fungi from biological soil crusts in the Mojave desert and describing Neophaeococcomyces mojavensis, and introducing the new genera and species Taxawa tesnikishii.</title>
        <authorList>
            <person name="Kurbessoian T."/>
            <person name="Stajich J.E."/>
        </authorList>
    </citation>
    <scope>NUCLEOTIDE SEQUENCE</scope>
    <source>
        <strain evidence="8">TK_35</strain>
    </source>
</reference>
<dbReference type="InterPro" id="IPR036259">
    <property type="entry name" value="MFS_trans_sf"/>
</dbReference>
<feature type="transmembrane region" description="Helical" evidence="6">
    <location>
        <begin position="207"/>
        <end position="228"/>
    </location>
</feature>
<dbReference type="Proteomes" id="UP001172681">
    <property type="component" value="Unassembled WGS sequence"/>
</dbReference>
<evidence type="ECO:0000256" key="5">
    <source>
        <dbReference type="ARBA" id="ARBA00023136"/>
    </source>
</evidence>
<name>A0AA38XWY3_9EURO</name>
<gene>
    <name evidence="8" type="ORF">H2204_010122</name>
</gene>
<feature type="transmembrane region" description="Helical" evidence="6">
    <location>
        <begin position="461"/>
        <end position="481"/>
    </location>
</feature>
<dbReference type="FunFam" id="1.20.1250.20:FF:000188">
    <property type="entry name" value="MFS general substrate transporter"/>
    <property type="match status" value="1"/>
</dbReference>
<feature type="transmembrane region" description="Helical" evidence="6">
    <location>
        <begin position="84"/>
        <end position="106"/>
    </location>
</feature>
<evidence type="ECO:0000256" key="2">
    <source>
        <dbReference type="ARBA" id="ARBA00022448"/>
    </source>
</evidence>
<organism evidence="8 9">
    <name type="scientific">Knufia peltigerae</name>
    <dbReference type="NCBI Taxonomy" id="1002370"/>
    <lineage>
        <taxon>Eukaryota</taxon>
        <taxon>Fungi</taxon>
        <taxon>Dikarya</taxon>
        <taxon>Ascomycota</taxon>
        <taxon>Pezizomycotina</taxon>
        <taxon>Eurotiomycetes</taxon>
        <taxon>Chaetothyriomycetidae</taxon>
        <taxon>Chaetothyriales</taxon>
        <taxon>Trichomeriaceae</taxon>
        <taxon>Knufia</taxon>
    </lineage>
</organism>
<evidence type="ECO:0000313" key="9">
    <source>
        <dbReference type="Proteomes" id="UP001172681"/>
    </source>
</evidence>
<sequence length="512" mass="56564">MASEKFQQETGVLAQDKSNEVATNDGNIQSLDARAIRKLRWKIDMIILPTLAIMYTFNSLDRSNLGNAATAGLKKDTHLTGDQYNLLLTIYYVMFVLFGPVMTVFTKICSAKISLPCMMVAFGIASACTAVAKNLGHLMVCRIFVGIFESGFLASVVFYLSKWYTRSEIASRIAIFYAGAVVASAFGGLIAFGMFHIKSSGNLFDWSYLFILEGCLTCLVAIISYFVLPRDIANAWFLTQSEKEVAEARIQLESMQNRSGKWVWSEAISEFKTVHGWARVVIAFSVGILPNASANFLAIMTVRLGYSVTKTNLVSVFLLTESLAFPNFGRRILTRGNRKYTVAPAMTAAVFLLIFAYSSDYFRERGFHMTVPLVLSLVGYAILLGADIEKQKGTGYLAIFFCTIGAYPMSVIFSAWTVANIPNLNARAFTTGVLLACLNSMGLVASNIFFAREAPRYKTALIVNMAFPCAGIVFTVTYSLYLRFLNRKLEKEHHTSEGLGAVDGGAPFRYQT</sequence>
<proteinExistence type="predicted"/>
<dbReference type="GO" id="GO:0022857">
    <property type="term" value="F:transmembrane transporter activity"/>
    <property type="evidence" value="ECO:0007669"/>
    <property type="project" value="InterPro"/>
</dbReference>
<evidence type="ECO:0000256" key="3">
    <source>
        <dbReference type="ARBA" id="ARBA00022692"/>
    </source>
</evidence>
<keyword evidence="2" id="KW-0813">Transport</keyword>
<feature type="transmembrane region" description="Helical" evidence="6">
    <location>
        <begin position="396"/>
        <end position="416"/>
    </location>
</feature>
<feature type="transmembrane region" description="Helical" evidence="6">
    <location>
        <begin position="428"/>
        <end position="449"/>
    </location>
</feature>
<dbReference type="GO" id="GO:0016020">
    <property type="term" value="C:membrane"/>
    <property type="evidence" value="ECO:0007669"/>
    <property type="project" value="UniProtKB-SubCell"/>
</dbReference>
<dbReference type="Pfam" id="PF07690">
    <property type="entry name" value="MFS_1"/>
    <property type="match status" value="1"/>
</dbReference>
<keyword evidence="9" id="KW-1185">Reference proteome</keyword>
<evidence type="ECO:0000256" key="6">
    <source>
        <dbReference type="SAM" id="Phobius"/>
    </source>
</evidence>
<dbReference type="AlphaFoldDB" id="A0AA38XWY3"/>
<feature type="transmembrane region" description="Helical" evidence="6">
    <location>
        <begin position="144"/>
        <end position="161"/>
    </location>
</feature>
<dbReference type="PANTHER" id="PTHR43791">
    <property type="entry name" value="PERMEASE-RELATED"/>
    <property type="match status" value="1"/>
</dbReference>
<keyword evidence="3 6" id="KW-0812">Transmembrane</keyword>
<dbReference type="SUPFAM" id="SSF103473">
    <property type="entry name" value="MFS general substrate transporter"/>
    <property type="match status" value="1"/>
</dbReference>
<evidence type="ECO:0000259" key="7">
    <source>
        <dbReference type="PROSITE" id="PS50850"/>
    </source>
</evidence>
<evidence type="ECO:0000256" key="1">
    <source>
        <dbReference type="ARBA" id="ARBA00004141"/>
    </source>
</evidence>